<dbReference type="GO" id="GO:0004045">
    <property type="term" value="F:peptidyl-tRNA hydrolase activity"/>
    <property type="evidence" value="ECO:0007669"/>
    <property type="project" value="UniProtKB-UniRule"/>
</dbReference>
<evidence type="ECO:0000256" key="8">
    <source>
        <dbReference type="HAMAP-Rule" id="MF_00083"/>
    </source>
</evidence>
<evidence type="ECO:0000256" key="10">
    <source>
        <dbReference type="RuleBase" id="RU004320"/>
    </source>
</evidence>
<evidence type="ECO:0000256" key="4">
    <source>
        <dbReference type="ARBA" id="ARBA00022884"/>
    </source>
</evidence>
<reference evidence="11 12" key="1">
    <citation type="journal article" date="2016" name="Nat. Commun.">
        <title>Thousands of microbial genomes shed light on interconnected biogeochemical processes in an aquifer system.</title>
        <authorList>
            <person name="Anantharaman K."/>
            <person name="Brown C.T."/>
            <person name="Hug L.A."/>
            <person name="Sharon I."/>
            <person name="Castelle C.J."/>
            <person name="Probst A.J."/>
            <person name="Thomas B.C."/>
            <person name="Singh A."/>
            <person name="Wilkins M.J."/>
            <person name="Karaoz U."/>
            <person name="Brodie E.L."/>
            <person name="Williams K.H."/>
            <person name="Hubbard S.S."/>
            <person name="Banfield J.F."/>
        </authorList>
    </citation>
    <scope>NUCLEOTIDE SEQUENCE [LARGE SCALE GENOMIC DNA]</scope>
</reference>
<dbReference type="GO" id="GO:0000049">
    <property type="term" value="F:tRNA binding"/>
    <property type="evidence" value="ECO:0007669"/>
    <property type="project" value="UniProtKB-UniRule"/>
</dbReference>
<name>A0A1F4RX78_UNCSA</name>
<comment type="subcellular location">
    <subcellularLocation>
        <location evidence="8">Cytoplasm</location>
    </subcellularLocation>
</comment>
<dbReference type="EC" id="3.1.1.29" evidence="1 8"/>
<keyword evidence="2 8" id="KW-0820">tRNA-binding</keyword>
<feature type="site" description="Discriminates between blocked and unblocked aminoacyl-tRNA" evidence="8">
    <location>
        <position position="9"/>
    </location>
</feature>
<comment type="similarity">
    <text evidence="5 8 10">Belongs to the PTH family.</text>
</comment>
<dbReference type="InterPro" id="IPR018171">
    <property type="entry name" value="Pept_tRNA_hydro_CS"/>
</dbReference>
<evidence type="ECO:0000313" key="11">
    <source>
        <dbReference type="EMBL" id="OGC12759.1"/>
    </source>
</evidence>
<dbReference type="GO" id="GO:0006515">
    <property type="term" value="P:protein quality control for misfolded or incompletely synthesized proteins"/>
    <property type="evidence" value="ECO:0007669"/>
    <property type="project" value="UniProtKB-UniRule"/>
</dbReference>
<feature type="binding site" evidence="8">
    <location>
        <position position="66"/>
    </location>
    <ligand>
        <name>tRNA</name>
        <dbReference type="ChEBI" id="CHEBI:17843"/>
    </ligand>
</feature>
<keyword evidence="8" id="KW-0963">Cytoplasm</keyword>
<evidence type="ECO:0000256" key="3">
    <source>
        <dbReference type="ARBA" id="ARBA00022801"/>
    </source>
</evidence>
<dbReference type="PANTHER" id="PTHR17224:SF1">
    <property type="entry name" value="PEPTIDYL-TRNA HYDROLASE"/>
    <property type="match status" value="1"/>
</dbReference>
<dbReference type="CDD" id="cd00462">
    <property type="entry name" value="PTH"/>
    <property type="match status" value="1"/>
</dbReference>
<comment type="catalytic activity">
    <reaction evidence="6 8 9">
        <text>an N-acyl-L-alpha-aminoacyl-tRNA + H2O = an N-acyl-L-amino acid + a tRNA + H(+)</text>
        <dbReference type="Rhea" id="RHEA:54448"/>
        <dbReference type="Rhea" id="RHEA-COMP:10123"/>
        <dbReference type="Rhea" id="RHEA-COMP:13883"/>
        <dbReference type="ChEBI" id="CHEBI:15377"/>
        <dbReference type="ChEBI" id="CHEBI:15378"/>
        <dbReference type="ChEBI" id="CHEBI:59874"/>
        <dbReference type="ChEBI" id="CHEBI:78442"/>
        <dbReference type="ChEBI" id="CHEBI:138191"/>
        <dbReference type="EC" id="3.1.1.29"/>
    </reaction>
</comment>
<evidence type="ECO:0000256" key="2">
    <source>
        <dbReference type="ARBA" id="ARBA00022555"/>
    </source>
</evidence>
<proteinExistence type="inferred from homology"/>
<organism evidence="11 12">
    <name type="scientific">candidate division WOR-1 bacterium RIFOXYB2_FULL_36_35</name>
    <dbReference type="NCBI Taxonomy" id="1802578"/>
    <lineage>
        <taxon>Bacteria</taxon>
        <taxon>Bacillati</taxon>
        <taxon>Saganbacteria</taxon>
    </lineage>
</organism>
<evidence type="ECO:0000256" key="6">
    <source>
        <dbReference type="ARBA" id="ARBA00048707"/>
    </source>
</evidence>
<dbReference type="GO" id="GO:0072344">
    <property type="term" value="P:rescue of stalled ribosome"/>
    <property type="evidence" value="ECO:0007669"/>
    <property type="project" value="UniProtKB-UniRule"/>
</dbReference>
<evidence type="ECO:0000256" key="9">
    <source>
        <dbReference type="RuleBase" id="RU000673"/>
    </source>
</evidence>
<dbReference type="HAMAP" id="MF_00083">
    <property type="entry name" value="Pept_tRNA_hydro_bact"/>
    <property type="match status" value="1"/>
</dbReference>
<comment type="function">
    <text evidence="8">Hydrolyzes ribosome-free peptidyl-tRNAs (with 1 or more amino acids incorporated), which drop off the ribosome during protein synthesis, or as a result of ribosome stalling.</text>
</comment>
<evidence type="ECO:0000256" key="5">
    <source>
        <dbReference type="ARBA" id="ARBA00038063"/>
    </source>
</evidence>
<dbReference type="Gene3D" id="3.40.50.1470">
    <property type="entry name" value="Peptidyl-tRNA hydrolase"/>
    <property type="match status" value="1"/>
</dbReference>
<feature type="binding site" evidence="8">
    <location>
        <position position="14"/>
    </location>
    <ligand>
        <name>tRNA</name>
        <dbReference type="ChEBI" id="CHEBI:17843"/>
    </ligand>
</feature>
<evidence type="ECO:0000313" key="12">
    <source>
        <dbReference type="Proteomes" id="UP000177905"/>
    </source>
</evidence>
<dbReference type="PROSITE" id="PS01195">
    <property type="entry name" value="PEPT_TRNA_HYDROL_1"/>
    <property type="match status" value="1"/>
</dbReference>
<dbReference type="FunFam" id="3.40.50.1470:FF:000001">
    <property type="entry name" value="Peptidyl-tRNA hydrolase"/>
    <property type="match status" value="1"/>
</dbReference>
<dbReference type="SUPFAM" id="SSF53178">
    <property type="entry name" value="Peptidyl-tRNA hydrolase-like"/>
    <property type="match status" value="1"/>
</dbReference>
<dbReference type="Pfam" id="PF01195">
    <property type="entry name" value="Pept_tRNA_hydro"/>
    <property type="match status" value="1"/>
</dbReference>
<dbReference type="PANTHER" id="PTHR17224">
    <property type="entry name" value="PEPTIDYL-TRNA HYDROLASE"/>
    <property type="match status" value="1"/>
</dbReference>
<comment type="caution">
    <text evidence="11">The sequence shown here is derived from an EMBL/GenBank/DDBJ whole genome shotgun (WGS) entry which is preliminary data.</text>
</comment>
<comment type="subunit">
    <text evidence="8">Monomer.</text>
</comment>
<sequence>MYLVVGLGNPGKEYEETRHNLGFMAVERILQNLLISSLKHKKKCNALVAEGNLDTHKIIFAEPQTYMNLSGEAVVSLMSWHKISSNHLIVIYDDVDLEPGQIRVRKGGGAGGHHGVESIMQHIGRGDFTRIRIGVGKGVTSGDVRAHVLGKIPPEQKAVFSDAVIRAAEAVSVLILNGLENAMNRFNG</sequence>
<evidence type="ECO:0000256" key="7">
    <source>
        <dbReference type="ARBA" id="ARBA00050038"/>
    </source>
</evidence>
<dbReference type="InterPro" id="IPR036416">
    <property type="entry name" value="Pept_tRNA_hydro_sf"/>
</dbReference>
<dbReference type="AlphaFoldDB" id="A0A1F4RX78"/>
<accession>A0A1F4RX78</accession>
<keyword evidence="3 8" id="KW-0378">Hydrolase</keyword>
<comment type="caution">
    <text evidence="8">Lacks conserved residue(s) required for the propagation of feature annotation.</text>
</comment>
<comment type="function">
    <text evidence="8">Catalyzes the release of premature peptidyl moieties from peptidyl-tRNA molecules trapped in stalled 50S ribosomal subunits, and thus maintains levels of free tRNAs and 50S ribosomes.</text>
</comment>
<evidence type="ECO:0000256" key="1">
    <source>
        <dbReference type="ARBA" id="ARBA00013260"/>
    </source>
</evidence>
<feature type="active site" description="Proton acceptor" evidence="8">
    <location>
        <position position="19"/>
    </location>
</feature>
<dbReference type="NCBIfam" id="TIGR00447">
    <property type="entry name" value="pth"/>
    <property type="match status" value="1"/>
</dbReference>
<dbReference type="Proteomes" id="UP000177905">
    <property type="component" value="Unassembled WGS sequence"/>
</dbReference>
<protein>
    <recommendedName>
        <fullName evidence="7 8">Peptidyl-tRNA hydrolase</fullName>
        <shortName evidence="8">Pth</shortName>
        <ecNumber evidence="1 8">3.1.1.29</ecNumber>
    </recommendedName>
</protein>
<dbReference type="EMBL" id="MEUA01000067">
    <property type="protein sequence ID" value="OGC12759.1"/>
    <property type="molecule type" value="Genomic_DNA"/>
</dbReference>
<dbReference type="GO" id="GO:0005737">
    <property type="term" value="C:cytoplasm"/>
    <property type="evidence" value="ECO:0007669"/>
    <property type="project" value="UniProtKB-SubCell"/>
</dbReference>
<feature type="binding site" evidence="8">
    <location>
        <position position="68"/>
    </location>
    <ligand>
        <name>tRNA</name>
        <dbReference type="ChEBI" id="CHEBI:17843"/>
    </ligand>
</feature>
<dbReference type="InterPro" id="IPR001328">
    <property type="entry name" value="Pept_tRNA_hydro"/>
</dbReference>
<keyword evidence="4 8" id="KW-0694">RNA-binding</keyword>
<gene>
    <name evidence="8" type="primary">pth</name>
    <name evidence="11" type="ORF">A2290_01065</name>
</gene>
<feature type="site" description="Stabilizes the basic form of H active site to accept a proton" evidence="8">
    <location>
        <position position="93"/>
    </location>
</feature>